<evidence type="ECO:0000313" key="9">
    <source>
        <dbReference type="EMBL" id="CEJ60310.1"/>
    </source>
</evidence>
<feature type="transmembrane region" description="Helical" evidence="6">
    <location>
        <begin position="193"/>
        <end position="211"/>
    </location>
</feature>
<dbReference type="Pfam" id="PF13886">
    <property type="entry name" value="TM7S3_TM198"/>
    <property type="match status" value="1"/>
</dbReference>
<feature type="chain" id="PRO_5002522756" description="TM7S3/TM198-like domain-containing protein" evidence="7">
    <location>
        <begin position="21"/>
        <end position="1158"/>
    </location>
</feature>
<feature type="compositionally biased region" description="Polar residues" evidence="5">
    <location>
        <begin position="1039"/>
        <end position="1051"/>
    </location>
</feature>
<proteinExistence type="predicted"/>
<keyword evidence="2 6" id="KW-0812">Transmembrane</keyword>
<feature type="compositionally biased region" description="Acidic residues" evidence="5">
    <location>
        <begin position="105"/>
        <end position="114"/>
    </location>
</feature>
<evidence type="ECO:0000256" key="6">
    <source>
        <dbReference type="SAM" id="Phobius"/>
    </source>
</evidence>
<feature type="region of interest" description="Disordered" evidence="5">
    <location>
        <begin position="611"/>
        <end position="684"/>
    </location>
</feature>
<feature type="compositionally biased region" description="Basic and acidic residues" evidence="5">
    <location>
        <begin position="1080"/>
        <end position="1092"/>
    </location>
</feature>
<organism evidence="9 10">
    <name type="scientific">Penicillium brasilianum</name>
    <dbReference type="NCBI Taxonomy" id="104259"/>
    <lineage>
        <taxon>Eukaryota</taxon>
        <taxon>Fungi</taxon>
        <taxon>Dikarya</taxon>
        <taxon>Ascomycota</taxon>
        <taxon>Pezizomycotina</taxon>
        <taxon>Eurotiomycetes</taxon>
        <taxon>Eurotiomycetidae</taxon>
        <taxon>Eurotiales</taxon>
        <taxon>Aspergillaceae</taxon>
        <taxon>Penicillium</taxon>
    </lineage>
</organism>
<dbReference type="InterPro" id="IPR025256">
    <property type="entry name" value="TM7S3/TM198-like_dom"/>
</dbReference>
<feature type="compositionally biased region" description="Low complexity" evidence="5">
    <location>
        <begin position="439"/>
        <end position="450"/>
    </location>
</feature>
<dbReference type="AlphaFoldDB" id="A0A0F7TY41"/>
<feature type="compositionally biased region" description="Low complexity" evidence="5">
    <location>
        <begin position="1052"/>
        <end position="1070"/>
    </location>
</feature>
<feature type="region of interest" description="Disordered" evidence="5">
    <location>
        <begin position="853"/>
        <end position="897"/>
    </location>
</feature>
<feature type="transmembrane region" description="Helical" evidence="6">
    <location>
        <begin position="134"/>
        <end position="154"/>
    </location>
</feature>
<evidence type="ECO:0000313" key="10">
    <source>
        <dbReference type="Proteomes" id="UP000042958"/>
    </source>
</evidence>
<evidence type="ECO:0000259" key="8">
    <source>
        <dbReference type="Pfam" id="PF13886"/>
    </source>
</evidence>
<feature type="compositionally biased region" description="Low complexity" evidence="5">
    <location>
        <begin position="729"/>
        <end position="741"/>
    </location>
</feature>
<feature type="compositionally biased region" description="Polar residues" evidence="5">
    <location>
        <begin position="611"/>
        <end position="623"/>
    </location>
</feature>
<evidence type="ECO:0000256" key="5">
    <source>
        <dbReference type="SAM" id="MobiDB-lite"/>
    </source>
</evidence>
<dbReference type="GO" id="GO:0016020">
    <property type="term" value="C:membrane"/>
    <property type="evidence" value="ECO:0007669"/>
    <property type="project" value="UniProtKB-SubCell"/>
</dbReference>
<accession>A0A0F7TY41</accession>
<feature type="compositionally biased region" description="Low complexity" evidence="5">
    <location>
        <begin position="44"/>
        <end position="68"/>
    </location>
</feature>
<dbReference type="PANTHER" id="PTHR39469:SF1">
    <property type="entry name" value="DUF4203 DOMAIN-CONTAINING PROTEIN"/>
    <property type="match status" value="1"/>
</dbReference>
<keyword evidence="7" id="KW-0732">Signal</keyword>
<evidence type="ECO:0000256" key="7">
    <source>
        <dbReference type="SAM" id="SignalP"/>
    </source>
</evidence>
<feature type="compositionally biased region" description="Basic and acidic residues" evidence="5">
    <location>
        <begin position="745"/>
        <end position="763"/>
    </location>
</feature>
<gene>
    <name evidence="9" type="ORF">PMG11_08888</name>
</gene>
<feature type="compositionally biased region" description="Polar residues" evidence="5">
    <location>
        <begin position="649"/>
        <end position="659"/>
    </location>
</feature>
<feature type="signal peptide" evidence="7">
    <location>
        <begin position="1"/>
        <end position="20"/>
    </location>
</feature>
<keyword evidence="4 6" id="KW-0472">Membrane</keyword>
<keyword evidence="3 6" id="KW-1133">Transmembrane helix</keyword>
<reference evidence="10" key="1">
    <citation type="journal article" date="2015" name="Genome Announc.">
        <title>Draft genome sequence of the fungus Penicillium brasilianum MG11.</title>
        <authorList>
            <person name="Horn F."/>
            <person name="Linde J."/>
            <person name="Mattern D.J."/>
            <person name="Walther G."/>
            <person name="Guthke R."/>
            <person name="Brakhage A.A."/>
            <person name="Valiante V."/>
        </authorList>
    </citation>
    <scope>NUCLEOTIDE SEQUENCE [LARGE SCALE GENOMIC DNA]</scope>
    <source>
        <strain evidence="10">MG11</strain>
    </source>
</reference>
<evidence type="ECO:0000256" key="3">
    <source>
        <dbReference type="ARBA" id="ARBA00022989"/>
    </source>
</evidence>
<feature type="compositionally biased region" description="Basic and acidic residues" evidence="5">
    <location>
        <begin position="716"/>
        <end position="726"/>
    </location>
</feature>
<comment type="subcellular location">
    <subcellularLocation>
        <location evidence="1">Membrane</location>
        <topology evidence="1">Multi-pass membrane protein</topology>
    </subcellularLocation>
</comment>
<protein>
    <recommendedName>
        <fullName evidence="8">TM7S3/TM198-like domain-containing protein</fullName>
    </recommendedName>
</protein>
<dbReference type="PANTHER" id="PTHR39469">
    <property type="entry name" value="CHROMOSOME 1, WHOLE GENOME SHOTGUN SEQUENCE"/>
    <property type="match status" value="1"/>
</dbReference>
<feature type="transmembrane region" description="Helical" evidence="6">
    <location>
        <begin position="161"/>
        <end position="181"/>
    </location>
</feature>
<feature type="region of interest" description="Disordered" evidence="5">
    <location>
        <begin position="29"/>
        <end position="68"/>
    </location>
</feature>
<feature type="region of interest" description="Disordered" evidence="5">
    <location>
        <begin position="988"/>
        <end position="1158"/>
    </location>
</feature>
<name>A0A0F7TY41_PENBI</name>
<feature type="compositionally biased region" description="Basic and acidic residues" evidence="5">
    <location>
        <begin position="410"/>
        <end position="438"/>
    </location>
</feature>
<sequence>MRWSLFSAWVLVILFGIALSAPARDIAQRNADAPTTVEARAEADATTAAADNSPSQTSTSTTTNLNSAAETAATTTAITTTTNNTTSSITSHSTYVATTIPSLDDSADSSDDSQDGAKQKYTGGLPLQPQITPAWGVGGIILLLLGAALAFIGIRKQWVHIFLSTGFLAALGVTVLIVYVMNPPVSNAIQGGYLVAAFFTGAVFGGLALVFREITEGLGCLLGGFCTGMWFLTVKSGGLLTDSAAKAGFIIAFTVGFWCLSFSHYTRSYGLILCTSISGATALVLGIDCYSRAGLKEFWLYIWGLNNSMFPLDTNTYPVTRNIRVELAITVIVTVFGVIAQMRLWKVIKERRVKEETSRKEAEKKNEEAEAEVGRQLEEKNLRERTEWENMYGNGAAGKEPSMTETAVADDSRRGSDGFESTTHENEKETSIEMKDMPAAENSAGASESGRNLDTVEEVEGEAVGEHPDGHANQPKERDADMETDHAGPSTARPVTMWPEPILREDCSSEHGAVVGSEPGSPRSKRLSGKSLMNRLSWRSVNSPLSPKLNGKSESEEALVVQDDASSSILGIVDDVHSVCSSVVSDRHGATDEETHEETVTANETVKNVLTDVTQSGLNSQAPRSAPTEADGQVASSLSHHVGDEENINEPSRNGNEFQIHQDDDTEDQVHTTVIRDQDASESKQAECIALQVQPNAQVAPPNQDVVPEAALENLENGHNEEHVEQENQENQVPGVNQVVNRGFKQAEDDKKEDVKEETRELAEQVELEPDSVSQAKPLKKSVSARLDASTVKAIPEQTSLVINSFRTNEWAKHLADAELPELEPIQLDGGQPENPIETEEVAAPVNVAGLLQTPLNGLPPPVFNSPEQMPTSPEQHRRRSNGSSTAPTGVSKAKTRNSMYSMSGALSSLQMSQNVSSAALLPLQENEPKPAPIRSVSTPFLTITTTNQEKETADSLKWSGPPPLLAVREDMVRNRISSTSLRYDPYASRSQSRLSLADPTIIASPTLPIPEESNEHVGTERAEDADDVPLSKRRAMLQRQTIQSPSASSLQSIEQSRSPPQSPPESGRSAAVMAAWRQSVRDDITQRRDPLSHPPSPGTPANSDRPRALWGSVQNLRESSAAKVESTIADRMQRGGSMTDLHRQAMRRMQASANRKL</sequence>
<feature type="compositionally biased region" description="Basic and acidic residues" evidence="5">
    <location>
        <begin position="1014"/>
        <end position="1023"/>
    </location>
</feature>
<feature type="transmembrane region" description="Helical" evidence="6">
    <location>
        <begin position="218"/>
        <end position="238"/>
    </location>
</feature>
<feature type="transmembrane region" description="Helical" evidence="6">
    <location>
        <begin position="327"/>
        <end position="345"/>
    </location>
</feature>
<keyword evidence="10" id="KW-1185">Reference proteome</keyword>
<feature type="domain" description="TM7S3/TM198-like" evidence="8">
    <location>
        <begin position="139"/>
        <end position="342"/>
    </location>
</feature>
<dbReference type="OrthoDB" id="5377273at2759"/>
<feature type="compositionally biased region" description="Basic and acidic residues" evidence="5">
    <location>
        <begin position="356"/>
        <end position="388"/>
    </location>
</feature>
<feature type="compositionally biased region" description="Basic and acidic residues" evidence="5">
    <location>
        <begin position="660"/>
        <end position="684"/>
    </location>
</feature>
<feature type="region of interest" description="Disordered" evidence="5">
    <location>
        <begin position="538"/>
        <end position="557"/>
    </location>
</feature>
<evidence type="ECO:0000256" key="2">
    <source>
        <dbReference type="ARBA" id="ARBA00022692"/>
    </source>
</evidence>
<dbReference type="Proteomes" id="UP000042958">
    <property type="component" value="Unassembled WGS sequence"/>
</dbReference>
<dbReference type="STRING" id="104259.A0A0F7TY41"/>
<feature type="region of interest" description="Disordered" evidence="5">
    <location>
        <begin position="102"/>
        <end position="121"/>
    </location>
</feature>
<feature type="region of interest" description="Disordered" evidence="5">
    <location>
        <begin position="356"/>
        <end position="532"/>
    </location>
</feature>
<evidence type="ECO:0000256" key="1">
    <source>
        <dbReference type="ARBA" id="ARBA00004141"/>
    </source>
</evidence>
<dbReference type="EMBL" id="CDHK01000008">
    <property type="protein sequence ID" value="CEJ60310.1"/>
    <property type="molecule type" value="Genomic_DNA"/>
</dbReference>
<feature type="transmembrane region" description="Helical" evidence="6">
    <location>
        <begin position="269"/>
        <end position="287"/>
    </location>
</feature>
<feature type="compositionally biased region" description="Basic and acidic residues" evidence="5">
    <location>
        <begin position="464"/>
        <end position="486"/>
    </location>
</feature>
<feature type="region of interest" description="Disordered" evidence="5">
    <location>
        <begin position="715"/>
        <end position="782"/>
    </location>
</feature>
<evidence type="ECO:0000256" key="4">
    <source>
        <dbReference type="ARBA" id="ARBA00023136"/>
    </source>
</evidence>